<organism evidence="2 3">
    <name type="scientific">Dendrobium chrysotoxum</name>
    <name type="common">Orchid</name>
    <dbReference type="NCBI Taxonomy" id="161865"/>
    <lineage>
        <taxon>Eukaryota</taxon>
        <taxon>Viridiplantae</taxon>
        <taxon>Streptophyta</taxon>
        <taxon>Embryophyta</taxon>
        <taxon>Tracheophyta</taxon>
        <taxon>Spermatophyta</taxon>
        <taxon>Magnoliopsida</taxon>
        <taxon>Liliopsida</taxon>
        <taxon>Asparagales</taxon>
        <taxon>Orchidaceae</taxon>
        <taxon>Epidendroideae</taxon>
        <taxon>Malaxideae</taxon>
        <taxon>Dendrobiinae</taxon>
        <taxon>Dendrobium</taxon>
    </lineage>
</organism>
<evidence type="ECO:0008006" key="4">
    <source>
        <dbReference type="Google" id="ProtNLM"/>
    </source>
</evidence>
<keyword evidence="3" id="KW-1185">Reference proteome</keyword>
<evidence type="ECO:0000313" key="2">
    <source>
        <dbReference type="EMBL" id="KAH0457991.1"/>
    </source>
</evidence>
<proteinExistence type="predicted"/>
<keyword evidence="1" id="KW-0812">Transmembrane</keyword>
<dbReference type="Proteomes" id="UP000775213">
    <property type="component" value="Unassembled WGS sequence"/>
</dbReference>
<sequence>MEHLSLWIFNLPYVDSFHESYILKSCIDPFYCSPLEMYKDAYDDEINYDEEDEIIFQFKFIYNFKLHHFNKLIFFKMNPKKHLKYNFKNLNENLKNGKEFSIFLRKFKIYYLAYFININFIKLLQLLSCIHLVSIQLYKRLGLENNIYIYINKIRNDMIKYNSTY</sequence>
<feature type="transmembrane region" description="Helical" evidence="1">
    <location>
        <begin position="109"/>
        <end position="133"/>
    </location>
</feature>
<protein>
    <recommendedName>
        <fullName evidence="4">Maturase K</fullName>
    </recommendedName>
</protein>
<comment type="caution">
    <text evidence="2">The sequence shown here is derived from an EMBL/GenBank/DDBJ whole genome shotgun (WGS) entry which is preliminary data.</text>
</comment>
<evidence type="ECO:0000256" key="1">
    <source>
        <dbReference type="SAM" id="Phobius"/>
    </source>
</evidence>
<dbReference type="AlphaFoldDB" id="A0AAV7GNA5"/>
<dbReference type="EMBL" id="JAGFBR010000012">
    <property type="protein sequence ID" value="KAH0457991.1"/>
    <property type="molecule type" value="Genomic_DNA"/>
</dbReference>
<name>A0AAV7GNA5_DENCH</name>
<evidence type="ECO:0000313" key="3">
    <source>
        <dbReference type="Proteomes" id="UP000775213"/>
    </source>
</evidence>
<keyword evidence="1" id="KW-1133">Transmembrane helix</keyword>
<keyword evidence="1" id="KW-0472">Membrane</keyword>
<gene>
    <name evidence="2" type="ORF">IEQ34_013306</name>
</gene>
<reference evidence="2 3" key="1">
    <citation type="journal article" date="2021" name="Hortic Res">
        <title>Chromosome-scale assembly of the Dendrobium chrysotoxum genome enhances the understanding of orchid evolution.</title>
        <authorList>
            <person name="Zhang Y."/>
            <person name="Zhang G.Q."/>
            <person name="Zhang D."/>
            <person name="Liu X.D."/>
            <person name="Xu X.Y."/>
            <person name="Sun W.H."/>
            <person name="Yu X."/>
            <person name="Zhu X."/>
            <person name="Wang Z.W."/>
            <person name="Zhao X."/>
            <person name="Zhong W.Y."/>
            <person name="Chen H."/>
            <person name="Yin W.L."/>
            <person name="Huang T."/>
            <person name="Niu S.C."/>
            <person name="Liu Z.J."/>
        </authorList>
    </citation>
    <scope>NUCLEOTIDE SEQUENCE [LARGE SCALE GENOMIC DNA]</scope>
    <source>
        <strain evidence="2">Lindl</strain>
    </source>
</reference>
<accession>A0AAV7GNA5</accession>